<keyword evidence="6" id="KW-0833">Ubl conjugation pathway</keyword>
<dbReference type="Gene3D" id="3.30.40.10">
    <property type="entry name" value="Zinc/RING finger domain, C3HC4 (zinc finger)"/>
    <property type="match status" value="1"/>
</dbReference>
<evidence type="ECO:0000313" key="12">
    <source>
        <dbReference type="EMBL" id="JAT56800.1"/>
    </source>
</evidence>
<dbReference type="CDD" id="cd16469">
    <property type="entry name" value="RING-H2_RNF24-like"/>
    <property type="match status" value="1"/>
</dbReference>
<comment type="catalytic activity">
    <reaction evidence="1">
        <text>S-ubiquitinyl-[E2 ubiquitin-conjugating enzyme]-L-cysteine + [acceptor protein]-L-lysine = [E2 ubiquitin-conjugating enzyme]-L-cysteine + N(6)-ubiquitinyl-[acceptor protein]-L-lysine.</text>
        <dbReference type="EC" id="2.3.2.27"/>
    </reaction>
</comment>
<keyword evidence="11" id="KW-0436">Ligase</keyword>
<keyword evidence="5 8" id="KW-0863">Zinc-finger</keyword>
<dbReference type="PANTHER" id="PTHR22937">
    <property type="entry name" value="E3 UBIQUITIN-PROTEIN LIGASE RNF165"/>
    <property type="match status" value="1"/>
</dbReference>
<dbReference type="SUPFAM" id="SSF57850">
    <property type="entry name" value="RING/U-box"/>
    <property type="match status" value="1"/>
</dbReference>
<keyword evidence="3" id="KW-0808">Transferase</keyword>
<dbReference type="EMBL" id="GDJX01011136">
    <property type="protein sequence ID" value="JAT56800.1"/>
    <property type="molecule type" value="Transcribed_RNA"/>
</dbReference>
<evidence type="ECO:0000313" key="11">
    <source>
        <dbReference type="EMBL" id="JAT48190.1"/>
    </source>
</evidence>
<dbReference type="InterPro" id="IPR001841">
    <property type="entry name" value="Znf_RING"/>
</dbReference>
<evidence type="ECO:0000313" key="14">
    <source>
        <dbReference type="EMBL" id="JAT65276.1"/>
    </source>
</evidence>
<dbReference type="SMART" id="SM00184">
    <property type="entry name" value="RING"/>
    <property type="match status" value="1"/>
</dbReference>
<evidence type="ECO:0000256" key="8">
    <source>
        <dbReference type="PROSITE-ProRule" id="PRU00175"/>
    </source>
</evidence>
<dbReference type="EMBL" id="GDJX01019746">
    <property type="protein sequence ID" value="JAT48190.1"/>
    <property type="molecule type" value="Transcribed_RNA"/>
</dbReference>
<feature type="region of interest" description="Disordered" evidence="9">
    <location>
        <begin position="126"/>
        <end position="145"/>
    </location>
</feature>
<feature type="domain" description="RING-type" evidence="10">
    <location>
        <begin position="471"/>
        <end position="512"/>
    </location>
</feature>
<evidence type="ECO:0000256" key="5">
    <source>
        <dbReference type="ARBA" id="ARBA00022771"/>
    </source>
</evidence>
<dbReference type="EMBL" id="GDJX01002660">
    <property type="protein sequence ID" value="JAT65276.1"/>
    <property type="molecule type" value="Transcribed_RNA"/>
</dbReference>
<sequence length="522" mass="57846">MAHRNFLSSISEMNRDQVRNSFNPESHSPLENGPCAFPVDNVAVNVVNYVPYINAPLRPIEYPSSSMEIPHYRSTTSGNSDMHQHHLSTASSSSFVPFTYAQQGPFGHGMIPRDEGRNMNPHVDGGRRALKRKSPSIPMFSDTGNTNRYYHNGSSSNITVSADLQQKPFASAHPWYWGPSGSVHNHSNGLLVSGEGSQRNVRSRHAHTPHLDAHLVTPHFVNNLPCHFPQVGDFPGPSVNGQWSHNPMSNVSHGRTPPGSSGFSHINQSFVSSTASVPVEPRGNHHHNIIPSRHLGAPLPVIHGPSQSMGEGQHNSHQRIGLPHGSTTCYPNLLFVATTSEEIGQSGPGAFSRHSRPLSIGGGHIVERNGRPRVSYGRFQSYSDDNSTRGRWMSEGVLMMDQSTFYDSVNLDQHRDMRLDIDNMSYEELLALEERIGNVNTGLSEDVMSKCVMKTIYCSSDLIQDLEEQSCVICLESYEDKDELGRLKCGHDYHVDCIKRWLLMKNVCPICKSSVPEDASKE</sequence>
<proteinExistence type="predicted"/>
<keyword evidence="7" id="KW-0862">Zinc</keyword>
<evidence type="ECO:0000256" key="1">
    <source>
        <dbReference type="ARBA" id="ARBA00000900"/>
    </source>
</evidence>
<keyword evidence="4" id="KW-0479">Metal-binding</keyword>
<evidence type="ECO:0000256" key="9">
    <source>
        <dbReference type="SAM" id="MobiDB-lite"/>
    </source>
</evidence>
<dbReference type="GO" id="GO:0008270">
    <property type="term" value="F:zinc ion binding"/>
    <property type="evidence" value="ECO:0007669"/>
    <property type="project" value="UniProtKB-KW"/>
</dbReference>
<dbReference type="PANTHER" id="PTHR22937:SF65">
    <property type="entry name" value="E3 UBIQUITIN-PROTEIN LIGASE ARK2C"/>
    <property type="match status" value="1"/>
</dbReference>
<evidence type="ECO:0000256" key="6">
    <source>
        <dbReference type="ARBA" id="ARBA00022786"/>
    </source>
</evidence>
<reference evidence="11" key="1">
    <citation type="submission" date="2015-07" db="EMBL/GenBank/DDBJ databases">
        <title>Transcriptome Assembly of Anthurium amnicola.</title>
        <authorList>
            <person name="Suzuki J."/>
        </authorList>
    </citation>
    <scope>NUCLEOTIDE SEQUENCE</scope>
</reference>
<evidence type="ECO:0000256" key="2">
    <source>
        <dbReference type="ARBA" id="ARBA00012483"/>
    </source>
</evidence>
<organism evidence="11">
    <name type="scientific">Anthurium amnicola</name>
    <dbReference type="NCBI Taxonomy" id="1678845"/>
    <lineage>
        <taxon>Eukaryota</taxon>
        <taxon>Viridiplantae</taxon>
        <taxon>Streptophyta</taxon>
        <taxon>Embryophyta</taxon>
        <taxon>Tracheophyta</taxon>
        <taxon>Spermatophyta</taxon>
        <taxon>Magnoliopsida</taxon>
        <taxon>Liliopsida</taxon>
        <taxon>Araceae</taxon>
        <taxon>Pothoideae</taxon>
        <taxon>Potheae</taxon>
        <taxon>Anthurium</taxon>
    </lineage>
</organism>
<dbReference type="AlphaFoldDB" id="A0A1D1Y0M2"/>
<gene>
    <name evidence="11" type="primary">BBR_20</name>
    <name evidence="14" type="synonym">BBR_10</name>
    <name evidence="13" type="synonym">BBR_18</name>
    <name evidence="12" type="synonym">BBR_4</name>
    <name evidence="12" type="ORF">g.106167</name>
    <name evidence="11" type="ORF">g.106168</name>
    <name evidence="14" type="ORF">g.106172</name>
    <name evidence="13" type="ORF">g.106182</name>
</gene>
<dbReference type="InterPro" id="IPR013083">
    <property type="entry name" value="Znf_RING/FYVE/PHD"/>
</dbReference>
<dbReference type="PROSITE" id="PS50089">
    <property type="entry name" value="ZF_RING_2"/>
    <property type="match status" value="1"/>
</dbReference>
<evidence type="ECO:0000256" key="4">
    <source>
        <dbReference type="ARBA" id="ARBA00022723"/>
    </source>
</evidence>
<dbReference type="GO" id="GO:0016874">
    <property type="term" value="F:ligase activity"/>
    <property type="evidence" value="ECO:0007669"/>
    <property type="project" value="UniProtKB-KW"/>
</dbReference>
<name>A0A1D1Y0M2_9ARAE</name>
<dbReference type="InterPro" id="IPR045191">
    <property type="entry name" value="MBR1/2-like"/>
</dbReference>
<dbReference type="EMBL" id="GDJX01005858">
    <property type="protein sequence ID" value="JAT62078.1"/>
    <property type="molecule type" value="Transcribed_RNA"/>
</dbReference>
<dbReference type="Pfam" id="PF13639">
    <property type="entry name" value="zf-RING_2"/>
    <property type="match status" value="1"/>
</dbReference>
<evidence type="ECO:0000256" key="7">
    <source>
        <dbReference type="ARBA" id="ARBA00022833"/>
    </source>
</evidence>
<dbReference type="GO" id="GO:0061630">
    <property type="term" value="F:ubiquitin protein ligase activity"/>
    <property type="evidence" value="ECO:0007669"/>
    <property type="project" value="UniProtKB-EC"/>
</dbReference>
<protein>
    <recommendedName>
        <fullName evidence="2">RING-type E3 ubiquitin transferase</fullName>
        <ecNumber evidence="2">2.3.2.27</ecNumber>
    </recommendedName>
</protein>
<accession>A0A1D1Y0M2</accession>
<evidence type="ECO:0000256" key="3">
    <source>
        <dbReference type="ARBA" id="ARBA00022679"/>
    </source>
</evidence>
<evidence type="ECO:0000313" key="13">
    <source>
        <dbReference type="EMBL" id="JAT62078.1"/>
    </source>
</evidence>
<evidence type="ECO:0000259" key="10">
    <source>
        <dbReference type="PROSITE" id="PS50089"/>
    </source>
</evidence>
<feature type="region of interest" description="Disordered" evidence="9">
    <location>
        <begin position="345"/>
        <end position="366"/>
    </location>
</feature>
<dbReference type="EC" id="2.3.2.27" evidence="2"/>